<sequence>MLSTDMYTLIKYVAALYVLLSQVSLASVLDDLELYQGAELVESVDERENTTHLIVLGALEKINHELEPEQSTISDGRKSSRTYYLPLARRTRDVSRFYREQLVSRGDLAFECQGRTCGSSSYWANRILGHAILYGPEQFQHYQIYELPDDGGYVAVYVGQRATRKIYVHVESVSRV</sequence>
<accession>A0A382VFX5</accession>
<dbReference type="EMBL" id="UINC01151288">
    <property type="protein sequence ID" value="SVD44808.1"/>
    <property type="molecule type" value="Genomic_DNA"/>
</dbReference>
<dbReference type="InterPro" id="IPR032608">
    <property type="entry name" value="DUF4892"/>
</dbReference>
<feature type="non-terminal residue" evidence="1">
    <location>
        <position position="176"/>
    </location>
</feature>
<evidence type="ECO:0008006" key="2">
    <source>
        <dbReference type="Google" id="ProtNLM"/>
    </source>
</evidence>
<proteinExistence type="predicted"/>
<reference evidence="1" key="1">
    <citation type="submission" date="2018-05" db="EMBL/GenBank/DDBJ databases">
        <authorList>
            <person name="Lanie J.A."/>
            <person name="Ng W.-L."/>
            <person name="Kazmierczak K.M."/>
            <person name="Andrzejewski T.M."/>
            <person name="Davidsen T.M."/>
            <person name="Wayne K.J."/>
            <person name="Tettelin H."/>
            <person name="Glass J.I."/>
            <person name="Rusch D."/>
            <person name="Podicherti R."/>
            <person name="Tsui H.-C.T."/>
            <person name="Winkler M.E."/>
        </authorList>
    </citation>
    <scope>NUCLEOTIDE SEQUENCE</scope>
</reference>
<dbReference type="Pfam" id="PF16234">
    <property type="entry name" value="DUF4892"/>
    <property type="match status" value="1"/>
</dbReference>
<dbReference type="AlphaFoldDB" id="A0A382VFX5"/>
<name>A0A382VFX5_9ZZZZ</name>
<evidence type="ECO:0000313" key="1">
    <source>
        <dbReference type="EMBL" id="SVD44808.1"/>
    </source>
</evidence>
<protein>
    <recommendedName>
        <fullName evidence="2">DUF4892 domain-containing protein</fullName>
    </recommendedName>
</protein>
<organism evidence="1">
    <name type="scientific">marine metagenome</name>
    <dbReference type="NCBI Taxonomy" id="408172"/>
    <lineage>
        <taxon>unclassified sequences</taxon>
        <taxon>metagenomes</taxon>
        <taxon>ecological metagenomes</taxon>
    </lineage>
</organism>
<gene>
    <name evidence="1" type="ORF">METZ01_LOCUS397662</name>
</gene>